<dbReference type="AlphaFoldDB" id="A0A2H0YMD3"/>
<evidence type="ECO:0000313" key="3">
    <source>
        <dbReference type="Proteomes" id="UP000230088"/>
    </source>
</evidence>
<feature type="domain" description="HEPN" evidence="1">
    <location>
        <begin position="41"/>
        <end position="108"/>
    </location>
</feature>
<dbReference type="InterPro" id="IPR007842">
    <property type="entry name" value="HEPN_dom"/>
</dbReference>
<name>A0A2H0YMD3_9BACT</name>
<dbReference type="EMBL" id="PEYD01000039">
    <property type="protein sequence ID" value="PIS39409.1"/>
    <property type="molecule type" value="Genomic_DNA"/>
</dbReference>
<protein>
    <recommendedName>
        <fullName evidence="1">HEPN domain-containing protein</fullName>
    </recommendedName>
</protein>
<dbReference type="SUPFAM" id="SSF81593">
    <property type="entry name" value="Nucleotidyltransferase substrate binding subunit/domain"/>
    <property type="match status" value="1"/>
</dbReference>
<accession>A0A2H0YMD3</accession>
<gene>
    <name evidence="2" type="ORF">COT33_01980</name>
</gene>
<organism evidence="2 3">
    <name type="scientific">Candidatus Nealsonbacteria bacterium CG08_land_8_20_14_0_20_38_20</name>
    <dbReference type="NCBI Taxonomy" id="1974705"/>
    <lineage>
        <taxon>Bacteria</taxon>
        <taxon>Candidatus Nealsoniibacteriota</taxon>
    </lineage>
</organism>
<dbReference type="Pfam" id="PF05168">
    <property type="entry name" value="HEPN"/>
    <property type="match status" value="1"/>
</dbReference>
<proteinExistence type="predicted"/>
<dbReference type="Proteomes" id="UP000230088">
    <property type="component" value="Unassembled WGS sequence"/>
</dbReference>
<evidence type="ECO:0000259" key="1">
    <source>
        <dbReference type="Pfam" id="PF05168"/>
    </source>
</evidence>
<dbReference type="Gene3D" id="1.20.120.330">
    <property type="entry name" value="Nucleotidyltransferases domain 2"/>
    <property type="match status" value="1"/>
</dbReference>
<feature type="non-terminal residue" evidence="2">
    <location>
        <position position="1"/>
    </location>
</feature>
<reference evidence="3" key="1">
    <citation type="submission" date="2017-09" db="EMBL/GenBank/DDBJ databases">
        <title>Depth-based differentiation of microbial function through sediment-hosted aquifers and enrichment of novel symbionts in the deep terrestrial subsurface.</title>
        <authorList>
            <person name="Probst A.J."/>
            <person name="Ladd B."/>
            <person name="Jarett J.K."/>
            <person name="Geller-Mcgrath D.E."/>
            <person name="Sieber C.M.K."/>
            <person name="Emerson J.B."/>
            <person name="Anantharaman K."/>
            <person name="Thomas B.C."/>
            <person name="Malmstrom R."/>
            <person name="Stieglmeier M."/>
            <person name="Klingl A."/>
            <person name="Woyke T."/>
            <person name="Ryan C.M."/>
            <person name="Banfield J.F."/>
        </authorList>
    </citation>
    <scope>NUCLEOTIDE SEQUENCE [LARGE SCALE GENOMIC DNA]</scope>
</reference>
<evidence type="ECO:0000313" key="2">
    <source>
        <dbReference type="EMBL" id="PIS39409.1"/>
    </source>
</evidence>
<sequence length="163" mass="19215">NTEGLSIFQAFKKYTSAYRKTVLYLIDNGDFKKTGVLSIFLLAHLSIELYLKSWLLQNQKQIINTHDLKKILSIFPQNFLSEDIKNKILSINEIGISGFGFRYPIDKKGDRYENFRVRFLPELNYLETFQKDKTTVSRDMKQSTTKNYLQLIDDIKFVLDRIE</sequence>
<comment type="caution">
    <text evidence="2">The sequence shown here is derived from an EMBL/GenBank/DDBJ whole genome shotgun (WGS) entry which is preliminary data.</text>
</comment>